<protein>
    <submittedName>
        <fullName evidence="3">Tetratricopeptide (TPR) repeat protein</fullName>
    </submittedName>
</protein>
<organism evidence="3 4">
    <name type="scientific">Nonomuraea jabiensis</name>
    <dbReference type="NCBI Taxonomy" id="882448"/>
    <lineage>
        <taxon>Bacteria</taxon>
        <taxon>Bacillati</taxon>
        <taxon>Actinomycetota</taxon>
        <taxon>Actinomycetes</taxon>
        <taxon>Streptosporangiales</taxon>
        <taxon>Streptosporangiaceae</taxon>
        <taxon>Nonomuraea</taxon>
    </lineage>
</organism>
<feature type="domain" description="NB-ARC" evidence="1">
    <location>
        <begin position="59"/>
        <end position="198"/>
    </location>
</feature>
<dbReference type="GO" id="GO:0043531">
    <property type="term" value="F:ADP binding"/>
    <property type="evidence" value="ECO:0007669"/>
    <property type="project" value="InterPro"/>
</dbReference>
<dbReference type="InterPro" id="IPR002182">
    <property type="entry name" value="NB-ARC"/>
</dbReference>
<dbReference type="Pfam" id="PF00931">
    <property type="entry name" value="NB-ARC"/>
    <property type="match status" value="1"/>
</dbReference>
<feature type="domain" description="DUF7779" evidence="2">
    <location>
        <begin position="279"/>
        <end position="367"/>
    </location>
</feature>
<dbReference type="PANTHER" id="PTHR46082">
    <property type="entry name" value="ATP/GTP-BINDING PROTEIN-RELATED"/>
    <property type="match status" value="1"/>
</dbReference>
<proteinExistence type="predicted"/>
<sequence>MAVIVMEDVARQERRPTLWGREIPFRNRCFTGRERELAELHSRLAQHSTALVGQPPQPVYGMGGIGKTEIAAEYAHRHAEEYDLVWWIRAEQEETIVNSLIGLGRKMSLDGFRPDDRDYSAKLVLSALANRELYERWLLIYDNVESANAVQHYLPSGGGHVIITTRDRHWRRAMDLDGIEVGEFLPDETVKFFHRRVTALADPGRSGSVEAEADAKELANQLGNLPLAAEHAAAYLNETGTSISEYLELFRDNAHALLASSVDIKYPQTVATTWSVSRSKISPEADALFKLLASLSAEPIAEELLVQPAVASKLPPPLDRVLSGVTEFRRAARELGRYSMLKLDGVRNVVQLHRVVQAVTRDRMVREDPEAAARFQEAAHLLLAASDPGAVDREDSEQIYQRSLQHLVPSRAVESGDRLVRKLIINQVEQLYRRGGHQESLRIGLPTLELWRQRFGQDDKQTLALAVQVGNALRTAGQWEESLRLHADTLQRLRDNFGELDAVYLSCARVHDVGLRLLGRYADALDNDLRLLPLFEQQLRPDHPDTLRIRSNVAVSLRCLGRFEEALRYDDETLAERQRIFGPVEHATLSSQFGRSRDLRGLGRYEESLDLIRRISNAIDRKNQPWNQFRLLVAIDFSVALNRVGLYEDAFVQGVKAWERHKSTLGAEHRQTLQSATNLINDYRLTEDLAGAQRLGEETVLSLEKVAGPDHPNTLAAYNNLAIVLRVRNNPGGARRLSERAVEGMKALLGDTHPNTLIAMHNLASDLAALGEVGQARRLGETVLERSLTTRGADHPNTLAAMANLSLDRNADGDKDGAQSLRERMLDGYQRSIMPDHPHARLAAQYGRVNLGIEPMND</sequence>
<dbReference type="Gene3D" id="1.25.40.10">
    <property type="entry name" value="Tetratricopeptide repeat domain"/>
    <property type="match status" value="2"/>
</dbReference>
<comment type="caution">
    <text evidence="3">The sequence shown here is derived from an EMBL/GenBank/DDBJ whole genome shotgun (WGS) entry which is preliminary data.</text>
</comment>
<dbReference type="InterPro" id="IPR011990">
    <property type="entry name" value="TPR-like_helical_dom_sf"/>
</dbReference>
<reference evidence="3 4" key="1">
    <citation type="submission" date="2020-08" db="EMBL/GenBank/DDBJ databases">
        <title>Sequencing the genomes of 1000 actinobacteria strains.</title>
        <authorList>
            <person name="Klenk H.-P."/>
        </authorList>
    </citation>
    <scope>NUCLEOTIDE SEQUENCE [LARGE SCALE GENOMIC DNA]</scope>
    <source>
        <strain evidence="3 4">DSM 45507</strain>
    </source>
</reference>
<dbReference type="Pfam" id="PF25000">
    <property type="entry name" value="DUF7779"/>
    <property type="match status" value="1"/>
</dbReference>
<dbReference type="InterPro" id="IPR027417">
    <property type="entry name" value="P-loop_NTPase"/>
</dbReference>
<accession>A0A7W9LC32</accession>
<evidence type="ECO:0000313" key="3">
    <source>
        <dbReference type="EMBL" id="MBB5778123.1"/>
    </source>
</evidence>
<evidence type="ECO:0000259" key="1">
    <source>
        <dbReference type="Pfam" id="PF00931"/>
    </source>
</evidence>
<name>A0A7W9LC32_9ACTN</name>
<dbReference type="Gene3D" id="3.40.50.300">
    <property type="entry name" value="P-loop containing nucleotide triphosphate hydrolases"/>
    <property type="match status" value="1"/>
</dbReference>
<dbReference type="SUPFAM" id="SSF52540">
    <property type="entry name" value="P-loop containing nucleoside triphosphate hydrolases"/>
    <property type="match status" value="1"/>
</dbReference>
<dbReference type="InterPro" id="IPR053137">
    <property type="entry name" value="NLR-like"/>
</dbReference>
<dbReference type="PANTHER" id="PTHR46082:SF6">
    <property type="entry name" value="AAA+ ATPASE DOMAIN-CONTAINING PROTEIN-RELATED"/>
    <property type="match status" value="1"/>
</dbReference>
<dbReference type="Pfam" id="PF13424">
    <property type="entry name" value="TPR_12"/>
    <property type="match status" value="3"/>
</dbReference>
<dbReference type="InterPro" id="IPR056681">
    <property type="entry name" value="DUF7779"/>
</dbReference>
<dbReference type="RefSeq" id="WP_185071598.1">
    <property type="nucleotide sequence ID" value="NZ_JACHMB010000001.1"/>
</dbReference>
<dbReference type="AlphaFoldDB" id="A0A7W9LC32"/>
<evidence type="ECO:0000259" key="2">
    <source>
        <dbReference type="Pfam" id="PF25000"/>
    </source>
</evidence>
<keyword evidence="4" id="KW-1185">Reference proteome</keyword>
<dbReference type="NCBIfam" id="NF040586">
    <property type="entry name" value="FxSxx_TPR"/>
    <property type="match status" value="1"/>
</dbReference>
<gene>
    <name evidence="3" type="ORF">HD596_004879</name>
</gene>
<evidence type="ECO:0000313" key="4">
    <source>
        <dbReference type="Proteomes" id="UP000579153"/>
    </source>
</evidence>
<dbReference type="SUPFAM" id="SSF48452">
    <property type="entry name" value="TPR-like"/>
    <property type="match status" value="2"/>
</dbReference>
<dbReference type="EMBL" id="JACHMB010000001">
    <property type="protein sequence ID" value="MBB5778123.1"/>
    <property type="molecule type" value="Genomic_DNA"/>
</dbReference>
<dbReference type="Proteomes" id="UP000579153">
    <property type="component" value="Unassembled WGS sequence"/>
</dbReference>